<reference evidence="2 3" key="1">
    <citation type="submission" date="2017-10" db="EMBL/GenBank/DDBJ databases">
        <authorList>
            <person name="Banno H."/>
            <person name="Chua N.-H."/>
        </authorList>
    </citation>
    <scope>NUCLEOTIDE SEQUENCE [LARGE SCALE GENOMIC DNA]</scope>
    <source>
        <strain evidence="2 3">YW11</strain>
    </source>
</reference>
<keyword evidence="3" id="KW-1185">Reference proteome</keyword>
<keyword evidence="1" id="KW-0812">Transmembrane</keyword>
<proteinExistence type="predicted"/>
<organism evidence="2 3">
    <name type="scientific">Teichococcus rhizosphaerae</name>
    <dbReference type="NCBI Taxonomy" id="1335062"/>
    <lineage>
        <taxon>Bacteria</taxon>
        <taxon>Pseudomonadati</taxon>
        <taxon>Pseudomonadota</taxon>
        <taxon>Alphaproteobacteria</taxon>
        <taxon>Acetobacterales</taxon>
        <taxon>Roseomonadaceae</taxon>
        <taxon>Roseomonas</taxon>
    </lineage>
</organism>
<dbReference type="AlphaFoldDB" id="A0A2C7A8C7"/>
<dbReference type="EMBL" id="PDNU01000028">
    <property type="protein sequence ID" value="PHK94259.1"/>
    <property type="molecule type" value="Genomic_DNA"/>
</dbReference>
<name>A0A2C7A8C7_9PROT</name>
<feature type="transmembrane region" description="Helical" evidence="1">
    <location>
        <begin position="12"/>
        <end position="39"/>
    </location>
</feature>
<evidence type="ECO:0000313" key="3">
    <source>
        <dbReference type="Proteomes" id="UP000223527"/>
    </source>
</evidence>
<feature type="transmembrane region" description="Helical" evidence="1">
    <location>
        <begin position="51"/>
        <end position="70"/>
    </location>
</feature>
<dbReference type="OrthoDB" id="7277252at2"/>
<dbReference type="RefSeq" id="WP_099096173.1">
    <property type="nucleotide sequence ID" value="NZ_PDNU01000028.1"/>
</dbReference>
<dbReference type="PROSITE" id="PS51257">
    <property type="entry name" value="PROKAR_LIPOPROTEIN"/>
    <property type="match status" value="1"/>
</dbReference>
<accession>A0A2C7A8C7</accession>
<gene>
    <name evidence="2" type="ORF">CR162_14100</name>
</gene>
<dbReference type="Proteomes" id="UP000223527">
    <property type="component" value="Unassembled WGS sequence"/>
</dbReference>
<protein>
    <submittedName>
        <fullName evidence="2">Uncharacterized protein</fullName>
    </submittedName>
</protein>
<feature type="transmembrane region" description="Helical" evidence="1">
    <location>
        <begin position="90"/>
        <end position="111"/>
    </location>
</feature>
<comment type="caution">
    <text evidence="2">The sequence shown here is derived from an EMBL/GenBank/DDBJ whole genome shotgun (WGS) entry which is preliminary data.</text>
</comment>
<keyword evidence="1" id="KW-1133">Transmembrane helix</keyword>
<evidence type="ECO:0000313" key="2">
    <source>
        <dbReference type="EMBL" id="PHK94259.1"/>
    </source>
</evidence>
<sequence length="115" mass="12261">MTGLDRLPGVVVATLAFILWSLAFGLLYVAVSLGCAWGWDRPAWMGLSLQRWVLLGVWAVHLAVLGALLARSWRGTRWGDAEASFRPVLATGGLGLALAATVWCGLPVLLASDCL</sequence>
<keyword evidence="1" id="KW-0472">Membrane</keyword>
<evidence type="ECO:0000256" key="1">
    <source>
        <dbReference type="SAM" id="Phobius"/>
    </source>
</evidence>